<dbReference type="InterPro" id="IPR007391">
    <property type="entry name" value="Vancomycin_resist_VanW"/>
</dbReference>
<name>A0A3D1JCD5_9CHLR</name>
<feature type="domain" description="YoaR-like putative peptidoglycan binding" evidence="2">
    <location>
        <begin position="309"/>
        <end position="375"/>
    </location>
</feature>
<protein>
    <recommendedName>
        <fullName evidence="2">YoaR-like putative peptidoglycan binding domain-containing protein</fullName>
    </recommendedName>
</protein>
<gene>
    <name evidence="3" type="ORF">DEQ80_00185</name>
</gene>
<dbReference type="PANTHER" id="PTHR35788">
    <property type="entry name" value="EXPORTED PROTEIN-RELATED"/>
    <property type="match status" value="1"/>
</dbReference>
<feature type="transmembrane region" description="Helical" evidence="1">
    <location>
        <begin position="50"/>
        <end position="76"/>
    </location>
</feature>
<feature type="domain" description="YoaR-like putative peptidoglycan binding" evidence="2">
    <location>
        <begin position="124"/>
        <end position="228"/>
    </location>
</feature>
<dbReference type="Proteomes" id="UP000264141">
    <property type="component" value="Unassembled WGS sequence"/>
</dbReference>
<accession>A0A3D1JCD5</accession>
<dbReference type="Pfam" id="PF12229">
    <property type="entry name" value="PG_binding_4"/>
    <property type="match status" value="2"/>
</dbReference>
<evidence type="ECO:0000259" key="2">
    <source>
        <dbReference type="Pfam" id="PF12229"/>
    </source>
</evidence>
<keyword evidence="1" id="KW-1133">Transmembrane helix</keyword>
<evidence type="ECO:0000313" key="4">
    <source>
        <dbReference type="Proteomes" id="UP000264141"/>
    </source>
</evidence>
<evidence type="ECO:0000313" key="3">
    <source>
        <dbReference type="EMBL" id="HCE16251.1"/>
    </source>
</evidence>
<evidence type="ECO:0000256" key="1">
    <source>
        <dbReference type="SAM" id="Phobius"/>
    </source>
</evidence>
<dbReference type="PANTHER" id="PTHR35788:SF1">
    <property type="entry name" value="EXPORTED PROTEIN"/>
    <property type="match status" value="1"/>
</dbReference>
<keyword evidence="1" id="KW-0472">Membrane</keyword>
<dbReference type="InterPro" id="IPR022029">
    <property type="entry name" value="YoaR-like_PG-bd"/>
</dbReference>
<dbReference type="AlphaFoldDB" id="A0A3D1JCD5"/>
<keyword evidence="1" id="KW-0812">Transmembrane</keyword>
<dbReference type="OrthoDB" id="9797191at2"/>
<dbReference type="Pfam" id="PF04294">
    <property type="entry name" value="VanW"/>
    <property type="match status" value="1"/>
</dbReference>
<reference evidence="3 4" key="1">
    <citation type="journal article" date="2018" name="Nat. Biotechnol.">
        <title>A standardized bacterial taxonomy based on genome phylogeny substantially revises the tree of life.</title>
        <authorList>
            <person name="Parks D.H."/>
            <person name="Chuvochina M."/>
            <person name="Waite D.W."/>
            <person name="Rinke C."/>
            <person name="Skarshewski A."/>
            <person name="Chaumeil P.A."/>
            <person name="Hugenholtz P."/>
        </authorList>
    </citation>
    <scope>NUCLEOTIDE SEQUENCE [LARGE SCALE GENOMIC DNA]</scope>
    <source>
        <strain evidence="3">UBA8781</strain>
    </source>
</reference>
<dbReference type="EMBL" id="DPBP01000001">
    <property type="protein sequence ID" value="HCE16251.1"/>
    <property type="molecule type" value="Genomic_DNA"/>
</dbReference>
<proteinExistence type="predicted"/>
<dbReference type="STRING" id="229919.GCA_001050195_02263"/>
<sequence length="649" mass="71431">MLIWHVSCIKRTETQKDHQTVSVIMRSMGAIDYPVRRPPLRGNVNLFEQILLAVLAGFFIFGLTLAGAFLATRLWYAGRVLPGVSIAGVDVGGLSPHAAAARLVERIDYPHSGKIILRDGERVWVATPGELGLSLDPDASAQAAFRVGRSGPLPGRIKAQVEAMTSGIQLPPVLVLDQRVAYRFLSNIAREIDKPAIDATLSLNGTQVVVTPGQTGRSLDISASLVLITLQLQSLRDGILDLYIHEAAPVILDASAEADLARRILSEPLVLSLPGAEANSAGPWTIQPEQLAQMLTVQRVDTPQGPSYQVGLRQDLMIAYLADLAPKLQRYPQNARFIFNDDTHQLEVIQPSITGRQLDVEKSLRLIQEKIRQGEHAIPLEVMYTDPPVTDKMTGEQLGITELVQATTTYFRGSSSERKQNIRAAAARFHGLLVAPGETFSMAQALGDITLDNGFAEALIIIGGQTIKGVGGGVCQVSTTLFRNVFFAGFPVVERYAHAYRVGYYEQTANGHSDRLAGLDATVFVPLVDFKFTNDTPYWLLMETYVSDTSITWKFYSTKDGRTVEWNTTGPVNRVPPPEPVYRENPDLAKGEIRQVDWAAEGADVTVERTVYKNGAVYFKDTFFTHYEAWANVYEYGPGTELPPPDERR</sequence>
<organism evidence="3 4">
    <name type="scientific">Anaerolinea thermolimosa</name>
    <dbReference type="NCBI Taxonomy" id="229919"/>
    <lineage>
        <taxon>Bacteria</taxon>
        <taxon>Bacillati</taxon>
        <taxon>Chloroflexota</taxon>
        <taxon>Anaerolineae</taxon>
        <taxon>Anaerolineales</taxon>
        <taxon>Anaerolineaceae</taxon>
        <taxon>Anaerolinea</taxon>
    </lineage>
</organism>
<comment type="caution">
    <text evidence="3">The sequence shown here is derived from an EMBL/GenBank/DDBJ whole genome shotgun (WGS) entry which is preliminary data.</text>
</comment>
<dbReference type="InterPro" id="IPR052913">
    <property type="entry name" value="Glycopeptide_resist_protein"/>
</dbReference>